<dbReference type="EMBL" id="VSSQ01030934">
    <property type="protein sequence ID" value="MPM81636.1"/>
    <property type="molecule type" value="Genomic_DNA"/>
</dbReference>
<protein>
    <submittedName>
        <fullName evidence="1">Uncharacterized protein</fullName>
    </submittedName>
</protein>
<proteinExistence type="predicted"/>
<evidence type="ECO:0000313" key="1">
    <source>
        <dbReference type="EMBL" id="MPM81636.1"/>
    </source>
</evidence>
<gene>
    <name evidence="1" type="ORF">SDC9_128692</name>
</gene>
<comment type="caution">
    <text evidence="1">The sequence shown here is derived from an EMBL/GenBank/DDBJ whole genome shotgun (WGS) entry which is preliminary data.</text>
</comment>
<sequence>MGGDGKVDCRTGNTGTGQDQIQFDFLLFLSGIGNSDSRCGGQSIAILLYGKFRCGNLPGQPSVIEVEAGDLQKSVGDMKYSVRSSCGQLRRLDLVAAEIKAPDRLGFGGKFQGGKRDADFRTPEISPAKCSGGDFSIPLGVGNETALIGIGIIKRTCGIDDDMAIAVAGGAGIDHHLDGVIGRNPAVALSRFGDKFAIGGDRAAEADVQIVGVVPEQRLRRQAGHRAVMNIKPVEPAGLRPFRIIQFAIDCRSGGEYACRGCQQGGKNPLQFHVLSRIIQRCL</sequence>
<name>A0A645CWY5_9ZZZZ</name>
<organism evidence="1">
    <name type="scientific">bioreactor metagenome</name>
    <dbReference type="NCBI Taxonomy" id="1076179"/>
    <lineage>
        <taxon>unclassified sequences</taxon>
        <taxon>metagenomes</taxon>
        <taxon>ecological metagenomes</taxon>
    </lineage>
</organism>
<reference evidence="1" key="1">
    <citation type="submission" date="2019-08" db="EMBL/GenBank/DDBJ databases">
        <authorList>
            <person name="Kucharzyk K."/>
            <person name="Murdoch R.W."/>
            <person name="Higgins S."/>
            <person name="Loffler F."/>
        </authorList>
    </citation>
    <scope>NUCLEOTIDE SEQUENCE</scope>
</reference>
<accession>A0A645CWY5</accession>
<dbReference type="AlphaFoldDB" id="A0A645CWY5"/>